<gene>
    <name evidence="1" type="ORF">QUG92_02040</name>
</gene>
<name>A0ABT7T4M1_9MICO</name>
<dbReference type="RefSeq" id="WP_289457488.1">
    <property type="nucleotide sequence ID" value="NZ_JAUCML010000001.1"/>
</dbReference>
<proteinExistence type="predicted"/>
<dbReference type="Pfam" id="PF13822">
    <property type="entry name" value="ACC_epsilon"/>
    <property type="match status" value="1"/>
</dbReference>
<organism evidence="1 2">
    <name type="scientific">Curtobacterium citri</name>
    <dbReference type="NCBI Taxonomy" id="3055139"/>
    <lineage>
        <taxon>Bacteria</taxon>
        <taxon>Bacillati</taxon>
        <taxon>Actinomycetota</taxon>
        <taxon>Actinomycetes</taxon>
        <taxon>Micrococcales</taxon>
        <taxon>Microbacteriaceae</taxon>
        <taxon>Curtobacterium</taxon>
    </lineage>
</organism>
<evidence type="ECO:0000313" key="2">
    <source>
        <dbReference type="Proteomes" id="UP001237823"/>
    </source>
</evidence>
<evidence type="ECO:0000313" key="1">
    <source>
        <dbReference type="EMBL" id="MDM7883874.1"/>
    </source>
</evidence>
<keyword evidence="2" id="KW-1185">Reference proteome</keyword>
<dbReference type="Proteomes" id="UP001237823">
    <property type="component" value="Unassembled WGS sequence"/>
</dbReference>
<reference evidence="1 2" key="1">
    <citation type="submission" date="2023-06" db="EMBL/GenBank/DDBJ databases">
        <authorList>
            <person name="Feng G."/>
            <person name="Li J."/>
            <person name="Zhu H."/>
        </authorList>
    </citation>
    <scope>NUCLEOTIDE SEQUENCE [LARGE SCALE GENOMIC DNA]</scope>
    <source>
        <strain evidence="1 2">RHCKG23</strain>
    </source>
</reference>
<dbReference type="InterPro" id="IPR032716">
    <property type="entry name" value="ACC_epsilon"/>
</dbReference>
<accession>A0ABT7T4M1</accession>
<dbReference type="EMBL" id="JAUCML010000001">
    <property type="protein sequence ID" value="MDM7883874.1"/>
    <property type="molecule type" value="Genomic_DNA"/>
</dbReference>
<comment type="caution">
    <text evidence="1">The sequence shown here is derived from an EMBL/GenBank/DDBJ whole genome shotgun (WGS) entry which is preliminary data.</text>
</comment>
<sequence>MGRHAAAVPADAPVPTDALVPADALVGTGADVTVVAGDPSPEELAAVVAVLQRRADEVAAAGRAEVTVSPRAGWDASARGLRRPLEHGHDAWSRSIR</sequence>
<protein>
    <submittedName>
        <fullName evidence="1">Acyl-CoA carboxylase subunit epsilon</fullName>
    </submittedName>
</protein>